<dbReference type="PANTHER" id="PTHR36945">
    <property type="entry name" value="HIGH INCIDENCE OF MALES (INCREASED X CHROMOSOME LOSS)-RELATED-RELATED"/>
    <property type="match status" value="1"/>
</dbReference>
<dbReference type="OrthoDB" id="5865697at2759"/>
<feature type="region of interest" description="Disordered" evidence="1">
    <location>
        <begin position="83"/>
        <end position="110"/>
    </location>
</feature>
<evidence type="ECO:0000313" key="2">
    <source>
        <dbReference type="EMBL" id="KJH48398.1"/>
    </source>
</evidence>
<feature type="compositionally biased region" description="Polar residues" evidence="1">
    <location>
        <begin position="83"/>
        <end position="108"/>
    </location>
</feature>
<feature type="compositionally biased region" description="Polar residues" evidence="1">
    <location>
        <begin position="124"/>
        <end position="133"/>
    </location>
</feature>
<dbReference type="PANTHER" id="PTHR36945:SF1">
    <property type="entry name" value="ZINC FINGER PROTEIN C02F5.12-RELATED"/>
    <property type="match status" value="1"/>
</dbReference>
<feature type="region of interest" description="Disordered" evidence="1">
    <location>
        <begin position="17"/>
        <end position="55"/>
    </location>
</feature>
<feature type="compositionally biased region" description="Polar residues" evidence="1">
    <location>
        <begin position="37"/>
        <end position="52"/>
    </location>
</feature>
<proteinExistence type="predicted"/>
<protein>
    <recommendedName>
        <fullName evidence="4">Zinc finger, C2H2 type</fullName>
    </recommendedName>
</protein>
<dbReference type="InterPro" id="IPR053360">
    <property type="entry name" value="Zinc_finger_domain"/>
</dbReference>
<accession>A0A0D8XUW4</accession>
<name>A0A0D8XUW4_DICVI</name>
<dbReference type="EMBL" id="KN716269">
    <property type="protein sequence ID" value="KJH48398.1"/>
    <property type="molecule type" value="Genomic_DNA"/>
</dbReference>
<evidence type="ECO:0008006" key="4">
    <source>
        <dbReference type="Google" id="ProtNLM"/>
    </source>
</evidence>
<evidence type="ECO:0000256" key="1">
    <source>
        <dbReference type="SAM" id="MobiDB-lite"/>
    </source>
</evidence>
<reference evidence="2 3" key="1">
    <citation type="submission" date="2013-11" db="EMBL/GenBank/DDBJ databases">
        <title>Draft genome of the bovine lungworm Dictyocaulus viviparus.</title>
        <authorList>
            <person name="Mitreva M."/>
        </authorList>
    </citation>
    <scope>NUCLEOTIDE SEQUENCE [LARGE SCALE GENOMIC DNA]</scope>
    <source>
        <strain evidence="2 3">HannoverDv2000</strain>
    </source>
</reference>
<gene>
    <name evidence="2" type="ORF">DICVIV_05513</name>
</gene>
<reference evidence="3" key="2">
    <citation type="journal article" date="2016" name="Sci. Rep.">
        <title>Dictyocaulus viviparus genome, variome and transcriptome elucidate lungworm biology and support future intervention.</title>
        <authorList>
            <person name="McNulty S.N."/>
            <person name="Strube C."/>
            <person name="Rosa B.A."/>
            <person name="Martin J.C."/>
            <person name="Tyagi R."/>
            <person name="Choi Y.J."/>
            <person name="Wang Q."/>
            <person name="Hallsworth Pepin K."/>
            <person name="Zhang X."/>
            <person name="Ozersky P."/>
            <person name="Wilson R.K."/>
            <person name="Sternberg P.W."/>
            <person name="Gasser R.B."/>
            <person name="Mitreva M."/>
        </authorList>
    </citation>
    <scope>NUCLEOTIDE SEQUENCE [LARGE SCALE GENOMIC DNA]</scope>
    <source>
        <strain evidence="3">HannoverDv2000</strain>
    </source>
</reference>
<sequence>MDVPDFYYATQNIEPPAKVRRPSSVGGFSKLTDSPDPDNTSWNSGSPNNITTPKEIPHVVDTSVNEVVNHDGIRDDLEHMSPASASLSKSGVNTNSHCTTGGSQNEQGLCQEPTERTLLRKPSSPLTGNVNKDSTNDEIMLKTATPAINVSVIQDGSKEYVTTSATDTQNTNLPVRHELINDLANRTTPLPPQTNTLLGLTSDVSHNAKNIDTNVSAANVIAERSFLPFSQNVPKGLKCLNAPFGANEVGENIDQRCQDNYSPYTMEDVLPPNESQSSGNTAVVNVETQPEFSVNRATEADQQPVDNKVDGSQNNVTSSKSVFEETSKKYLIRPKCAQPMSTLSMNALNEPNKELVMPWRKPLLKTANRLQLFHCHIPGCGKSICWRPRYGKSRLVDHVRIHFGKAVKKCKLCDFKAISNRKINHHHKSAHSGDPYRGALSLESLKDANDILLLWEQCFPGRVML</sequence>
<dbReference type="Proteomes" id="UP000053766">
    <property type="component" value="Unassembled WGS sequence"/>
</dbReference>
<keyword evidence="3" id="KW-1185">Reference proteome</keyword>
<evidence type="ECO:0000313" key="3">
    <source>
        <dbReference type="Proteomes" id="UP000053766"/>
    </source>
</evidence>
<organism evidence="2 3">
    <name type="scientific">Dictyocaulus viviparus</name>
    <name type="common">Bovine lungworm</name>
    <dbReference type="NCBI Taxonomy" id="29172"/>
    <lineage>
        <taxon>Eukaryota</taxon>
        <taxon>Metazoa</taxon>
        <taxon>Ecdysozoa</taxon>
        <taxon>Nematoda</taxon>
        <taxon>Chromadorea</taxon>
        <taxon>Rhabditida</taxon>
        <taxon>Rhabditina</taxon>
        <taxon>Rhabditomorpha</taxon>
        <taxon>Strongyloidea</taxon>
        <taxon>Metastrongylidae</taxon>
        <taxon>Dictyocaulus</taxon>
    </lineage>
</organism>
<dbReference type="AlphaFoldDB" id="A0A0D8XUW4"/>
<feature type="region of interest" description="Disordered" evidence="1">
    <location>
        <begin position="296"/>
        <end position="321"/>
    </location>
</feature>
<feature type="region of interest" description="Disordered" evidence="1">
    <location>
        <begin position="115"/>
        <end position="134"/>
    </location>
</feature>